<accession>A0AAD9KMX3</accession>
<dbReference type="Proteomes" id="UP001209878">
    <property type="component" value="Unassembled WGS sequence"/>
</dbReference>
<name>A0AAD9KMX3_RIDPI</name>
<reference evidence="1" key="1">
    <citation type="journal article" date="2023" name="Mol. Biol. Evol.">
        <title>Third-Generation Sequencing Reveals the Adaptive Role of the Epigenome in Three Deep-Sea Polychaetes.</title>
        <authorList>
            <person name="Perez M."/>
            <person name="Aroh O."/>
            <person name="Sun Y."/>
            <person name="Lan Y."/>
            <person name="Juniper S.K."/>
            <person name="Young C.R."/>
            <person name="Angers B."/>
            <person name="Qian P.Y."/>
        </authorList>
    </citation>
    <scope>NUCLEOTIDE SEQUENCE</scope>
    <source>
        <strain evidence="1">R07B-5</strain>
    </source>
</reference>
<sequence length="120" mass="13814">MGRISHSYKTCQWPSFALGLNVSGSARDQNNIMNTTFLFVVSLLLVVNSMTQPTTVATTYTHNVALCRKRCQDEYTKCLSDCPGHKLWPYMTYKLTNCDEECSDVNYHCLYYACLYPEER</sequence>
<gene>
    <name evidence="1" type="ORF">NP493_830g00000</name>
</gene>
<dbReference type="EMBL" id="JAODUO010000829">
    <property type="protein sequence ID" value="KAK2174074.1"/>
    <property type="molecule type" value="Genomic_DNA"/>
</dbReference>
<keyword evidence="2" id="KW-1185">Reference proteome</keyword>
<organism evidence="1 2">
    <name type="scientific">Ridgeia piscesae</name>
    <name type="common">Tubeworm</name>
    <dbReference type="NCBI Taxonomy" id="27915"/>
    <lineage>
        <taxon>Eukaryota</taxon>
        <taxon>Metazoa</taxon>
        <taxon>Spiralia</taxon>
        <taxon>Lophotrochozoa</taxon>
        <taxon>Annelida</taxon>
        <taxon>Polychaeta</taxon>
        <taxon>Sedentaria</taxon>
        <taxon>Canalipalpata</taxon>
        <taxon>Sabellida</taxon>
        <taxon>Siboglinidae</taxon>
        <taxon>Ridgeia</taxon>
    </lineage>
</organism>
<protein>
    <submittedName>
        <fullName evidence="1">Uncharacterized protein</fullName>
    </submittedName>
</protein>
<evidence type="ECO:0000313" key="2">
    <source>
        <dbReference type="Proteomes" id="UP001209878"/>
    </source>
</evidence>
<comment type="caution">
    <text evidence="1">The sequence shown here is derived from an EMBL/GenBank/DDBJ whole genome shotgun (WGS) entry which is preliminary data.</text>
</comment>
<proteinExistence type="predicted"/>
<evidence type="ECO:0000313" key="1">
    <source>
        <dbReference type="EMBL" id="KAK2174074.1"/>
    </source>
</evidence>
<dbReference type="AlphaFoldDB" id="A0AAD9KMX3"/>